<dbReference type="GO" id="GO:0019843">
    <property type="term" value="F:rRNA binding"/>
    <property type="evidence" value="ECO:0007669"/>
    <property type="project" value="UniProtKB-UniRule"/>
</dbReference>
<proteinExistence type="inferred from homology"/>
<evidence type="ECO:0000313" key="8">
    <source>
        <dbReference type="EMBL" id="AYQ93752.1"/>
    </source>
</evidence>
<dbReference type="GO" id="GO:1990904">
    <property type="term" value="C:ribonucleoprotein complex"/>
    <property type="evidence" value="ECO:0007669"/>
    <property type="project" value="UniProtKB-KW"/>
</dbReference>
<evidence type="ECO:0000256" key="4">
    <source>
        <dbReference type="ARBA" id="ARBA00022980"/>
    </source>
</evidence>
<dbReference type="Gene3D" id="3.30.420.80">
    <property type="entry name" value="Ribosomal protein S11"/>
    <property type="match status" value="1"/>
</dbReference>
<dbReference type="EMBL" id="MH898674">
    <property type="protein sequence ID" value="AYQ93752.1"/>
    <property type="molecule type" value="Genomic_DNA"/>
</dbReference>
<dbReference type="Pfam" id="PF00411">
    <property type="entry name" value="Ribosomal_S11"/>
    <property type="match status" value="1"/>
</dbReference>
<comment type="subcellular location">
    <subcellularLocation>
        <location evidence="7">Plastid</location>
        <location evidence="7">Chloroplast</location>
    </subcellularLocation>
</comment>
<dbReference type="NCBIfam" id="NF003698">
    <property type="entry name" value="PRK05309.1"/>
    <property type="match status" value="1"/>
</dbReference>
<keyword evidence="4 7" id="KW-0689">Ribosomal protein</keyword>
<reference evidence="8" key="1">
    <citation type="journal article" date="2018" name="Sci. Rep.">
        <title>Dynamic evolution of inverted repeats in Euglenophyta plastid genomes.</title>
        <authorList>
            <person name="Karnkowska A."/>
            <person name="Bennett M.S."/>
            <person name="Triemer R.E."/>
        </authorList>
    </citation>
    <scope>NUCLEOTIDE SEQUENCE</scope>
</reference>
<dbReference type="HAMAP" id="MF_01310">
    <property type="entry name" value="Ribosomal_uS11"/>
    <property type="match status" value="1"/>
</dbReference>
<evidence type="ECO:0000256" key="7">
    <source>
        <dbReference type="HAMAP-Rule" id="MF_01310"/>
    </source>
</evidence>
<dbReference type="InterPro" id="IPR019981">
    <property type="entry name" value="Ribosomal_uS11_bac-type"/>
</dbReference>
<dbReference type="PIRSF" id="PIRSF002131">
    <property type="entry name" value="Ribosomal_S11"/>
    <property type="match status" value="1"/>
</dbReference>
<gene>
    <name evidence="7" type="primary">rps11</name>
</gene>
<keyword evidence="8" id="KW-0934">Plastid</keyword>
<dbReference type="GO" id="GO:0003735">
    <property type="term" value="F:structural constituent of ribosome"/>
    <property type="evidence" value="ECO:0007669"/>
    <property type="project" value="InterPro"/>
</dbReference>
<evidence type="ECO:0000256" key="2">
    <source>
        <dbReference type="ARBA" id="ARBA00022730"/>
    </source>
</evidence>
<evidence type="ECO:0000256" key="6">
    <source>
        <dbReference type="ARBA" id="ARBA00035260"/>
    </source>
</evidence>
<evidence type="ECO:0000256" key="1">
    <source>
        <dbReference type="ARBA" id="ARBA00006194"/>
    </source>
</evidence>
<dbReference type="PANTHER" id="PTHR11759">
    <property type="entry name" value="40S RIBOSOMAL PROTEIN S14/30S RIBOSOMAL PROTEIN S11"/>
    <property type="match status" value="1"/>
</dbReference>
<accession>A0A3G3LM41</accession>
<sequence>MVLKQKKLITSKFLKRKMLRVILYIKSTFNNTIVSVTDFNGNVIAWSSSGTCGFKGARKSTPFAAQSSVEFLMKKLLDQGVKQVEVNVSGAGSGRDTAVRSIQTFPIGITVIRDITSIPYNGCRPKKKRRV</sequence>
<comment type="similarity">
    <text evidence="1 7">Belongs to the universal ribosomal protein uS11 family.</text>
</comment>
<dbReference type="SUPFAM" id="SSF53137">
    <property type="entry name" value="Translational machinery components"/>
    <property type="match status" value="1"/>
</dbReference>
<geneLocation type="chloroplast" evidence="8"/>
<keyword evidence="5 7" id="KW-0687">Ribonucleoprotein</keyword>
<evidence type="ECO:0000256" key="3">
    <source>
        <dbReference type="ARBA" id="ARBA00022884"/>
    </source>
</evidence>
<name>A0A3G3LM41_9EUGL</name>
<dbReference type="GO" id="GO:0006412">
    <property type="term" value="P:translation"/>
    <property type="evidence" value="ECO:0007669"/>
    <property type="project" value="UniProtKB-UniRule"/>
</dbReference>
<keyword evidence="3 7" id="KW-0694">RNA-binding</keyword>
<dbReference type="GO" id="GO:0009507">
    <property type="term" value="C:chloroplast"/>
    <property type="evidence" value="ECO:0007669"/>
    <property type="project" value="UniProtKB-SubCell"/>
</dbReference>
<dbReference type="NCBIfam" id="TIGR03632">
    <property type="entry name" value="uS11_bact"/>
    <property type="match status" value="1"/>
</dbReference>
<evidence type="ECO:0000256" key="5">
    <source>
        <dbReference type="ARBA" id="ARBA00023274"/>
    </source>
</evidence>
<keyword evidence="2 7" id="KW-0699">rRNA-binding</keyword>
<dbReference type="AlphaFoldDB" id="A0A3G3LM41"/>
<dbReference type="GO" id="GO:0005840">
    <property type="term" value="C:ribosome"/>
    <property type="evidence" value="ECO:0007669"/>
    <property type="project" value="UniProtKB-KW"/>
</dbReference>
<comment type="subunit">
    <text evidence="7">Part of the 30S ribosomal subunit.</text>
</comment>
<protein>
    <recommendedName>
        <fullName evidence="6 7">Small ribosomal subunit protein uS11c</fullName>
    </recommendedName>
</protein>
<keyword evidence="8" id="KW-0150">Chloroplast</keyword>
<dbReference type="InterPro" id="IPR036967">
    <property type="entry name" value="Ribosomal_uS11_sf"/>
</dbReference>
<dbReference type="InterPro" id="IPR001971">
    <property type="entry name" value="Ribosomal_uS11"/>
</dbReference>
<organism evidence="8">
    <name type="scientific">Lepocinclis ovum</name>
    <dbReference type="NCBI Taxonomy" id="86638"/>
    <lineage>
        <taxon>Eukaryota</taxon>
        <taxon>Discoba</taxon>
        <taxon>Euglenozoa</taxon>
        <taxon>Euglenida</taxon>
        <taxon>Spirocuta</taxon>
        <taxon>Euglenophyceae</taxon>
        <taxon>Euglenales</taxon>
        <taxon>Phacaceae</taxon>
        <taxon>Lepocinclis</taxon>
    </lineage>
</organism>